<dbReference type="PROSITE" id="PS50928">
    <property type="entry name" value="ABC_TM1"/>
    <property type="match status" value="1"/>
</dbReference>
<organism evidence="10 11">
    <name type="scientific">Plesiomonas shigelloides</name>
    <name type="common">Aeromonas shigelloides</name>
    <dbReference type="NCBI Taxonomy" id="703"/>
    <lineage>
        <taxon>Bacteria</taxon>
        <taxon>Pseudomonadati</taxon>
        <taxon>Pseudomonadota</taxon>
        <taxon>Gammaproteobacteria</taxon>
        <taxon>Enterobacterales</taxon>
        <taxon>Enterobacteriaceae</taxon>
        <taxon>Plesiomonas</taxon>
    </lineage>
</organism>
<dbReference type="NCBIfam" id="NF011690">
    <property type="entry name" value="PRK15110.1"/>
    <property type="match status" value="1"/>
</dbReference>
<dbReference type="PANTHER" id="PTHR43163:SF4">
    <property type="entry name" value="PUTRESCINE EXPORT SYSTEM PERMEASE PROTEIN SAPB"/>
    <property type="match status" value="1"/>
</dbReference>
<keyword evidence="6 9" id="KW-1133">Transmembrane helix</keyword>
<feature type="transmembrane region" description="Helical" evidence="9">
    <location>
        <begin position="173"/>
        <end position="191"/>
    </location>
</feature>
<evidence type="ECO:0000256" key="8">
    <source>
        <dbReference type="ARBA" id="ARBA00024202"/>
    </source>
</evidence>
<evidence type="ECO:0000256" key="7">
    <source>
        <dbReference type="ARBA" id="ARBA00023136"/>
    </source>
</evidence>
<dbReference type="Pfam" id="PF00528">
    <property type="entry name" value="BPD_transp_1"/>
    <property type="match status" value="1"/>
</dbReference>
<dbReference type="AlphaFoldDB" id="A0A2P1VNF1"/>
<gene>
    <name evidence="10" type="primary">sapB</name>
    <name evidence="10" type="ORF">J2R62_08730</name>
</gene>
<evidence type="ECO:0000256" key="2">
    <source>
        <dbReference type="ARBA" id="ARBA00022448"/>
    </source>
</evidence>
<keyword evidence="3" id="KW-1003">Cell membrane</keyword>
<name>A0A2P1VNF1_PLESH</name>
<comment type="similarity">
    <text evidence="8">Belongs to the binding-protein-dependent transport system permease family. OppBC subfamily.</text>
</comment>
<feature type="transmembrane region" description="Helical" evidence="9">
    <location>
        <begin position="281"/>
        <end position="303"/>
    </location>
</feature>
<evidence type="ECO:0000256" key="9">
    <source>
        <dbReference type="RuleBase" id="RU363032"/>
    </source>
</evidence>
<keyword evidence="4" id="KW-0997">Cell inner membrane</keyword>
<dbReference type="GO" id="GO:0071916">
    <property type="term" value="F:dipeptide transmembrane transporter activity"/>
    <property type="evidence" value="ECO:0007669"/>
    <property type="project" value="TreeGrafter"/>
</dbReference>
<keyword evidence="7 9" id="KW-0472">Membrane</keyword>
<dbReference type="Gene3D" id="1.10.3720.10">
    <property type="entry name" value="MetI-like"/>
    <property type="match status" value="1"/>
</dbReference>
<accession>A0A2P1VNF1</accession>
<comment type="caution">
    <text evidence="10">The sequence shown here is derived from an EMBL/GenBank/DDBJ whole genome shotgun (WGS) entry which is preliminary data.</text>
</comment>
<dbReference type="GO" id="GO:0005886">
    <property type="term" value="C:plasma membrane"/>
    <property type="evidence" value="ECO:0007669"/>
    <property type="project" value="UniProtKB-SubCell"/>
</dbReference>
<sequence length="319" mass="35466">MIIYTLRRLSLLVITVLILTLIGYWLKSYGSAPSDLSWFDGYSQYLMALSDGNFGVSNVTGEPLSEQLLNVFPATLELCLLAFILALIIGIPLGLIAGARRGRWQDFIISAIALVGFSIPVFWLGILLIMLFSLHLGWLPISGQHSLLYEVQRVTGFILVDAWLSDSPYREQIIYNTVMHMILPVVVLSLSPTTEVIRLMRASTEQVVDKPYVKVAATRGWSRLTILRRSILRNALPPIIPKLGLLFSTMLTLAMITETVFSWPGIGRWLIQALNQHDYAAISAGVVVVGSSVIFISVLSELVGAAVNPLIRKEWYEVH</sequence>
<dbReference type="PANTHER" id="PTHR43163">
    <property type="entry name" value="DIPEPTIDE TRANSPORT SYSTEM PERMEASE PROTEIN DPPB-RELATED"/>
    <property type="match status" value="1"/>
</dbReference>
<dbReference type="SUPFAM" id="SSF161098">
    <property type="entry name" value="MetI-like"/>
    <property type="match status" value="1"/>
</dbReference>
<evidence type="ECO:0000256" key="5">
    <source>
        <dbReference type="ARBA" id="ARBA00022692"/>
    </source>
</evidence>
<dbReference type="InterPro" id="IPR035906">
    <property type="entry name" value="MetI-like_sf"/>
</dbReference>
<dbReference type="RefSeq" id="WP_039046210.1">
    <property type="nucleotide sequence ID" value="NZ_CP027852.1"/>
</dbReference>
<dbReference type="EMBL" id="JAFNAA010000008">
    <property type="protein sequence ID" value="MBO1108304.1"/>
    <property type="molecule type" value="Genomic_DNA"/>
</dbReference>
<evidence type="ECO:0000313" key="11">
    <source>
        <dbReference type="Proteomes" id="UP000664658"/>
    </source>
</evidence>
<feature type="transmembrane region" description="Helical" evidence="9">
    <location>
        <begin position="9"/>
        <end position="26"/>
    </location>
</feature>
<proteinExistence type="inferred from homology"/>
<feature type="transmembrane region" description="Helical" evidence="9">
    <location>
        <begin position="243"/>
        <end position="261"/>
    </location>
</feature>
<comment type="subcellular location">
    <subcellularLocation>
        <location evidence="1">Cell inner membrane</location>
        <topology evidence="1">Multi-pass membrane protein</topology>
    </subcellularLocation>
    <subcellularLocation>
        <location evidence="9">Cell membrane</location>
        <topology evidence="9">Multi-pass membrane protein</topology>
    </subcellularLocation>
</comment>
<reference evidence="10" key="1">
    <citation type="submission" date="2021-03" db="EMBL/GenBank/DDBJ databases">
        <title>Plesiomonas shigelloides zfcc0051, isolated from zebrafish feces.</title>
        <authorList>
            <person name="Vanderhoek Z."/>
            <person name="Gaulke C."/>
        </authorList>
    </citation>
    <scope>NUCLEOTIDE SEQUENCE</scope>
    <source>
        <strain evidence="10">Zfcc0051</strain>
    </source>
</reference>
<protein>
    <submittedName>
        <fullName evidence="10">Putrescine ABC transporter permease SapB</fullName>
    </submittedName>
</protein>
<evidence type="ECO:0000256" key="3">
    <source>
        <dbReference type="ARBA" id="ARBA00022475"/>
    </source>
</evidence>
<dbReference type="GeneID" id="69706030"/>
<dbReference type="InterPro" id="IPR000515">
    <property type="entry name" value="MetI-like"/>
</dbReference>
<keyword evidence="2 9" id="KW-0813">Transport</keyword>
<evidence type="ECO:0000256" key="6">
    <source>
        <dbReference type="ARBA" id="ARBA00022989"/>
    </source>
</evidence>
<dbReference type="CDD" id="cd06261">
    <property type="entry name" value="TM_PBP2"/>
    <property type="match status" value="1"/>
</dbReference>
<evidence type="ECO:0000256" key="1">
    <source>
        <dbReference type="ARBA" id="ARBA00004429"/>
    </source>
</evidence>
<evidence type="ECO:0000256" key="4">
    <source>
        <dbReference type="ARBA" id="ARBA00022519"/>
    </source>
</evidence>
<feature type="transmembrane region" description="Helical" evidence="9">
    <location>
        <begin position="107"/>
        <end position="132"/>
    </location>
</feature>
<evidence type="ECO:0000313" key="10">
    <source>
        <dbReference type="EMBL" id="MBO1108304.1"/>
    </source>
</evidence>
<keyword evidence="5 9" id="KW-0812">Transmembrane</keyword>
<feature type="transmembrane region" description="Helical" evidence="9">
    <location>
        <begin position="71"/>
        <end position="95"/>
    </location>
</feature>
<dbReference type="Proteomes" id="UP000664658">
    <property type="component" value="Unassembled WGS sequence"/>
</dbReference>